<sequence length="199" mass="23251">MLCLRRISLNAKSRLLFLNRTYSSRNDSMVKSIAIFRLIHNRLLQQNDYNSPQAVFVFFQKRWVRTEVPEEKGKSSDDKDNSDAETSESEFKFGFGPSGAKPKNKWEEGLYRHLKEKCEKSGKSEEEFEQMLRETDPDKVRRRHAPARLLARIKKIAWYAFKEYLVLVTVVICAGVVVWKLSGFRAKSRAVVYKEEPKP</sequence>
<feature type="transmembrane region" description="Helical" evidence="2">
    <location>
        <begin position="156"/>
        <end position="179"/>
    </location>
</feature>
<keyword evidence="2" id="KW-0812">Transmembrane</keyword>
<evidence type="ECO:0000313" key="3">
    <source>
        <dbReference type="EMBL" id="KAI1703082.1"/>
    </source>
</evidence>
<protein>
    <submittedName>
        <fullName evidence="3">Uncharacterized protein</fullName>
    </submittedName>
</protein>
<keyword evidence="4" id="KW-1185">Reference proteome</keyword>
<keyword evidence="2" id="KW-0472">Membrane</keyword>
<accession>A0AAD4MT49</accession>
<comment type="caution">
    <text evidence="3">The sequence shown here is derived from an EMBL/GenBank/DDBJ whole genome shotgun (WGS) entry which is preliminary data.</text>
</comment>
<dbReference type="EMBL" id="JAKKPZ010000088">
    <property type="protein sequence ID" value="KAI1703082.1"/>
    <property type="molecule type" value="Genomic_DNA"/>
</dbReference>
<feature type="compositionally biased region" description="Basic and acidic residues" evidence="1">
    <location>
        <begin position="69"/>
        <end position="82"/>
    </location>
</feature>
<name>A0AAD4MT49_9BILA</name>
<evidence type="ECO:0000256" key="1">
    <source>
        <dbReference type="SAM" id="MobiDB-lite"/>
    </source>
</evidence>
<organism evidence="3 4">
    <name type="scientific">Ditylenchus destructor</name>
    <dbReference type="NCBI Taxonomy" id="166010"/>
    <lineage>
        <taxon>Eukaryota</taxon>
        <taxon>Metazoa</taxon>
        <taxon>Ecdysozoa</taxon>
        <taxon>Nematoda</taxon>
        <taxon>Chromadorea</taxon>
        <taxon>Rhabditida</taxon>
        <taxon>Tylenchina</taxon>
        <taxon>Tylenchomorpha</taxon>
        <taxon>Sphaerularioidea</taxon>
        <taxon>Anguinidae</taxon>
        <taxon>Anguininae</taxon>
        <taxon>Ditylenchus</taxon>
    </lineage>
</organism>
<proteinExistence type="predicted"/>
<gene>
    <name evidence="3" type="ORF">DdX_15141</name>
</gene>
<keyword evidence="2" id="KW-1133">Transmembrane helix</keyword>
<evidence type="ECO:0000313" key="4">
    <source>
        <dbReference type="Proteomes" id="UP001201812"/>
    </source>
</evidence>
<dbReference type="AlphaFoldDB" id="A0AAD4MT49"/>
<evidence type="ECO:0000256" key="2">
    <source>
        <dbReference type="SAM" id="Phobius"/>
    </source>
</evidence>
<dbReference type="Proteomes" id="UP001201812">
    <property type="component" value="Unassembled WGS sequence"/>
</dbReference>
<feature type="region of interest" description="Disordered" evidence="1">
    <location>
        <begin position="69"/>
        <end position="102"/>
    </location>
</feature>
<reference evidence="3" key="1">
    <citation type="submission" date="2022-01" db="EMBL/GenBank/DDBJ databases">
        <title>Genome Sequence Resource for Two Populations of Ditylenchus destructor, the Migratory Endoparasitic Phytonematode.</title>
        <authorList>
            <person name="Zhang H."/>
            <person name="Lin R."/>
            <person name="Xie B."/>
        </authorList>
    </citation>
    <scope>NUCLEOTIDE SEQUENCE</scope>
    <source>
        <strain evidence="3">BazhouSP</strain>
    </source>
</reference>